<keyword evidence="2" id="KW-1185">Reference proteome</keyword>
<feature type="compositionally biased region" description="Polar residues" evidence="1">
    <location>
        <begin position="1"/>
        <end position="13"/>
    </location>
</feature>
<evidence type="ECO:0000313" key="3">
    <source>
        <dbReference type="WBParaSite" id="jg15388"/>
    </source>
</evidence>
<dbReference type="InterPro" id="IPR007727">
    <property type="entry name" value="Spo12"/>
</dbReference>
<protein>
    <submittedName>
        <fullName evidence="3">Uncharacterized protein</fullName>
    </submittedName>
</protein>
<reference evidence="3" key="1">
    <citation type="submission" date="2022-11" db="UniProtKB">
        <authorList>
            <consortium name="WormBaseParasite"/>
        </authorList>
    </citation>
    <scope>IDENTIFICATION</scope>
</reference>
<feature type="region of interest" description="Disordered" evidence="1">
    <location>
        <begin position="1"/>
        <end position="43"/>
    </location>
</feature>
<name>A0A915D4T4_9BILA</name>
<accession>A0A915D4T4</accession>
<dbReference type="Proteomes" id="UP000887574">
    <property type="component" value="Unplaced"/>
</dbReference>
<dbReference type="Pfam" id="PF05032">
    <property type="entry name" value="Spo12"/>
    <property type="match status" value="1"/>
</dbReference>
<dbReference type="AlphaFoldDB" id="A0A915D4T4"/>
<organism evidence="2 3">
    <name type="scientific">Ditylenchus dipsaci</name>
    <dbReference type="NCBI Taxonomy" id="166011"/>
    <lineage>
        <taxon>Eukaryota</taxon>
        <taxon>Metazoa</taxon>
        <taxon>Ecdysozoa</taxon>
        <taxon>Nematoda</taxon>
        <taxon>Chromadorea</taxon>
        <taxon>Rhabditida</taxon>
        <taxon>Tylenchina</taxon>
        <taxon>Tylenchomorpha</taxon>
        <taxon>Sphaerularioidea</taxon>
        <taxon>Anguinidae</taxon>
        <taxon>Anguininae</taxon>
        <taxon>Ditylenchus</taxon>
    </lineage>
</organism>
<feature type="compositionally biased region" description="Polar residues" evidence="1">
    <location>
        <begin position="73"/>
        <end position="89"/>
    </location>
</feature>
<evidence type="ECO:0000256" key="1">
    <source>
        <dbReference type="SAM" id="MobiDB-lite"/>
    </source>
</evidence>
<sequence>MSENHASATNSLTAAPKTENGKESQTEMGTDGNKKNANVFTSPIPSSVQEKMLQTGGCTPALTKVRQSRMEFKTNSPSDALMSPCTQLLANGKAQNRRTTKISHPQNVLRKKQHHDFSKKFNTDQDFAAED</sequence>
<proteinExistence type="predicted"/>
<evidence type="ECO:0000313" key="2">
    <source>
        <dbReference type="Proteomes" id="UP000887574"/>
    </source>
</evidence>
<dbReference type="WBParaSite" id="jg15388">
    <property type="protein sequence ID" value="jg15388"/>
    <property type="gene ID" value="jg15388"/>
</dbReference>
<feature type="region of interest" description="Disordered" evidence="1">
    <location>
        <begin position="59"/>
        <end position="131"/>
    </location>
</feature>